<organism evidence="1 2">
    <name type="scientific">Halomonas organivorans</name>
    <dbReference type="NCBI Taxonomy" id="257772"/>
    <lineage>
        <taxon>Bacteria</taxon>
        <taxon>Pseudomonadati</taxon>
        <taxon>Pseudomonadota</taxon>
        <taxon>Gammaproteobacteria</taxon>
        <taxon>Oceanospirillales</taxon>
        <taxon>Halomonadaceae</taxon>
        <taxon>Halomonas</taxon>
    </lineage>
</organism>
<dbReference type="RefSeq" id="WP_183387600.1">
    <property type="nucleotide sequence ID" value="NZ_JACHXM010000008.1"/>
</dbReference>
<sequence length="138" mass="14111">MSLSGSLDTLRQAINNTLGVIDGKLRNKADKAEVYTRGDVDTALATKADKSATLTPEQVDARLQALIDSAPASLDTLNELAAALGDDPDFAATVTTALAAKATTAQLADLESRVGDGFTQLAQAFDDGAALITSTTGA</sequence>
<proteinExistence type="predicted"/>
<accession>A0A7W5BY86</accession>
<dbReference type="AlphaFoldDB" id="A0A7W5BY86"/>
<evidence type="ECO:0000313" key="2">
    <source>
        <dbReference type="Proteomes" id="UP000525987"/>
    </source>
</evidence>
<protein>
    <submittedName>
        <fullName evidence="1">Uncharacterized protein</fullName>
    </submittedName>
</protein>
<evidence type="ECO:0000313" key="1">
    <source>
        <dbReference type="EMBL" id="MBB3141217.1"/>
    </source>
</evidence>
<comment type="caution">
    <text evidence="1">The sequence shown here is derived from an EMBL/GenBank/DDBJ whole genome shotgun (WGS) entry which is preliminary data.</text>
</comment>
<name>A0A7W5BY86_9GAMM</name>
<dbReference type="Proteomes" id="UP000525987">
    <property type="component" value="Unassembled WGS sequence"/>
</dbReference>
<dbReference type="EMBL" id="JACHXM010000008">
    <property type="protein sequence ID" value="MBB3141217.1"/>
    <property type="molecule type" value="Genomic_DNA"/>
</dbReference>
<keyword evidence="2" id="KW-1185">Reference proteome</keyword>
<gene>
    <name evidence="1" type="ORF">FHR96_002094</name>
</gene>
<reference evidence="1 2" key="1">
    <citation type="submission" date="2020-08" db="EMBL/GenBank/DDBJ databases">
        <title>Genomic Encyclopedia of Type Strains, Phase III (KMG-III): the genomes of soil and plant-associated and newly described type strains.</title>
        <authorList>
            <person name="Whitman W."/>
        </authorList>
    </citation>
    <scope>NUCLEOTIDE SEQUENCE [LARGE SCALE GENOMIC DNA]</scope>
    <source>
        <strain evidence="1 2">CECT 5995</strain>
    </source>
</reference>